<dbReference type="OrthoDB" id="5236983at2759"/>
<gene>
    <name evidence="2" type="ORF">LY89DRAFT_735552</name>
</gene>
<feature type="compositionally biased region" description="Basic and acidic residues" evidence="1">
    <location>
        <begin position="14"/>
        <end position="29"/>
    </location>
</feature>
<protein>
    <submittedName>
        <fullName evidence="2">Uncharacterized protein</fullName>
    </submittedName>
</protein>
<proteinExistence type="predicted"/>
<sequence>MDIPDPVHGPQPTIKEEPRHPDIKPDKTKASNAGHISQPIAQEDFELGRLNPESYSLDHISKALVANIERVTTVHERCYSARQKRALQQFRSHGTWNIAEAHNIEDITRWFAIFNDAFFGGLLTGDANAYCSMTRSGSRRDPRYPISKPYCTLTFRRTRHYVDDNYAAIKSYQECLLHEMSHAIFDIYECGCTKCYACIGNEAAFGHGAYWQAVAQALEEACRHRYWEVFGLCLTLNRSMCLVDDVQSGCPLPNDIVLRSVGLDIVHLLENIKCLRGNAHSAFLARHRKKKRIPSKSSVCLLPNWTVDSWERNFSYNPGRWDSTCHSDDQAVLDEYAFDSWMRINSRPAHKKLLSER</sequence>
<dbReference type="Proteomes" id="UP000070700">
    <property type="component" value="Unassembled WGS sequence"/>
</dbReference>
<evidence type="ECO:0000256" key="1">
    <source>
        <dbReference type="SAM" id="MobiDB-lite"/>
    </source>
</evidence>
<dbReference type="InParanoid" id="A0A194X5H9"/>
<accession>A0A194X5H9</accession>
<evidence type="ECO:0000313" key="2">
    <source>
        <dbReference type="EMBL" id="KUJ15438.1"/>
    </source>
</evidence>
<evidence type="ECO:0000313" key="3">
    <source>
        <dbReference type="Proteomes" id="UP000070700"/>
    </source>
</evidence>
<dbReference type="AlphaFoldDB" id="A0A194X5H9"/>
<dbReference type="EMBL" id="KQ947418">
    <property type="protein sequence ID" value="KUJ15438.1"/>
    <property type="molecule type" value="Genomic_DNA"/>
</dbReference>
<organism evidence="2 3">
    <name type="scientific">Mollisia scopiformis</name>
    <name type="common">Conifer needle endophyte fungus</name>
    <name type="synonym">Phialocephala scopiformis</name>
    <dbReference type="NCBI Taxonomy" id="149040"/>
    <lineage>
        <taxon>Eukaryota</taxon>
        <taxon>Fungi</taxon>
        <taxon>Dikarya</taxon>
        <taxon>Ascomycota</taxon>
        <taxon>Pezizomycotina</taxon>
        <taxon>Leotiomycetes</taxon>
        <taxon>Helotiales</taxon>
        <taxon>Mollisiaceae</taxon>
        <taxon>Mollisia</taxon>
    </lineage>
</organism>
<reference evidence="2 3" key="1">
    <citation type="submission" date="2015-10" db="EMBL/GenBank/DDBJ databases">
        <title>Full genome of DAOMC 229536 Phialocephala scopiformis, a fungal endophyte of spruce producing the potent anti-insectan compound rugulosin.</title>
        <authorList>
            <consortium name="DOE Joint Genome Institute"/>
            <person name="Walker A.K."/>
            <person name="Frasz S.L."/>
            <person name="Seifert K.A."/>
            <person name="Miller J.D."/>
            <person name="Mondo S.J."/>
            <person name="Labutti K."/>
            <person name="Lipzen A."/>
            <person name="Dockter R."/>
            <person name="Kennedy M."/>
            <person name="Grigoriev I.V."/>
            <person name="Spatafora J.W."/>
        </authorList>
    </citation>
    <scope>NUCLEOTIDE SEQUENCE [LARGE SCALE GENOMIC DNA]</scope>
    <source>
        <strain evidence="2 3">CBS 120377</strain>
    </source>
</reference>
<dbReference type="KEGG" id="psco:LY89DRAFT_735552"/>
<dbReference type="GeneID" id="28829754"/>
<dbReference type="RefSeq" id="XP_018069793.1">
    <property type="nucleotide sequence ID" value="XM_018220028.1"/>
</dbReference>
<feature type="region of interest" description="Disordered" evidence="1">
    <location>
        <begin position="1"/>
        <end position="36"/>
    </location>
</feature>
<name>A0A194X5H9_MOLSC</name>
<keyword evidence="3" id="KW-1185">Reference proteome</keyword>